<dbReference type="PANTHER" id="PTHR10909:SF377">
    <property type="entry name" value="ACYL-COENZYME A OXIDASE"/>
    <property type="match status" value="1"/>
</dbReference>
<dbReference type="GO" id="GO:0005777">
    <property type="term" value="C:peroxisome"/>
    <property type="evidence" value="ECO:0007669"/>
    <property type="project" value="InterPro"/>
</dbReference>
<reference evidence="2" key="1">
    <citation type="submission" date="2015-04" db="EMBL/GenBank/DDBJ databases">
        <title>The genome sequence of the plant pathogenic Rhizarian Plasmodiophora brassicae reveals insights in its biotrophic life cycle and the origin of chitin synthesis.</title>
        <authorList>
            <person name="Schwelm A."/>
            <person name="Fogelqvist J."/>
            <person name="Knaust A."/>
            <person name="Julke S."/>
            <person name="Lilja T."/>
            <person name="Dhandapani V."/>
            <person name="Bonilla-Rosso G."/>
            <person name="Karlsson M."/>
            <person name="Shevchenko A."/>
            <person name="Choi S.R."/>
            <person name="Kim H.G."/>
            <person name="Park J.Y."/>
            <person name="Lim Y.P."/>
            <person name="Ludwig-Muller J."/>
            <person name="Dixelius C."/>
        </authorList>
    </citation>
    <scope>NUCLEOTIDE SEQUENCE</scope>
    <source>
        <tissue evidence="2">Potato root galls</tissue>
    </source>
</reference>
<dbReference type="Pfam" id="PF02770">
    <property type="entry name" value="Acyl-CoA_dh_M"/>
    <property type="match status" value="1"/>
</dbReference>
<evidence type="ECO:0000313" key="2">
    <source>
        <dbReference type="EMBL" id="CRZ02168.1"/>
    </source>
</evidence>
<dbReference type="GO" id="GO:0033540">
    <property type="term" value="P:fatty acid beta-oxidation using acyl-CoA oxidase"/>
    <property type="evidence" value="ECO:0007669"/>
    <property type="project" value="TreeGrafter"/>
</dbReference>
<dbReference type="InterPro" id="IPR006091">
    <property type="entry name" value="Acyl-CoA_Oxase/DH_mid-dom"/>
</dbReference>
<dbReference type="GO" id="GO:0003997">
    <property type="term" value="F:acyl-CoA oxidase activity"/>
    <property type="evidence" value="ECO:0007669"/>
    <property type="project" value="InterPro"/>
</dbReference>
<dbReference type="EMBL" id="HACM01001726">
    <property type="protein sequence ID" value="CRZ02168.1"/>
    <property type="molecule type" value="Transcribed_RNA"/>
</dbReference>
<proteinExistence type="predicted"/>
<dbReference type="InterPro" id="IPR012258">
    <property type="entry name" value="Acyl-CoA_oxidase"/>
</dbReference>
<dbReference type="Gene3D" id="2.40.110.10">
    <property type="entry name" value="Butyryl-CoA Dehydrogenase, subunit A, domain 2"/>
    <property type="match status" value="1"/>
</dbReference>
<dbReference type="GO" id="GO:0055088">
    <property type="term" value="P:lipid homeostasis"/>
    <property type="evidence" value="ECO:0007669"/>
    <property type="project" value="TreeGrafter"/>
</dbReference>
<dbReference type="PANTHER" id="PTHR10909">
    <property type="entry name" value="ELECTRON TRANSPORT OXIDOREDUCTASE"/>
    <property type="match status" value="1"/>
</dbReference>
<dbReference type="InterPro" id="IPR046373">
    <property type="entry name" value="Acyl-CoA_Oxase/DH_mid-dom_sf"/>
</dbReference>
<evidence type="ECO:0000259" key="1">
    <source>
        <dbReference type="Pfam" id="PF02770"/>
    </source>
</evidence>
<dbReference type="InterPro" id="IPR009100">
    <property type="entry name" value="AcylCoA_DH/oxidase_NM_dom_sf"/>
</dbReference>
<dbReference type="GO" id="GO:0005504">
    <property type="term" value="F:fatty acid binding"/>
    <property type="evidence" value="ECO:0007669"/>
    <property type="project" value="TreeGrafter"/>
</dbReference>
<sequence>MMYLTKLTLLSPPISILSRERYSRMDVDVAGINLLLDTPYYWSHRRAVMEFLATHPIFRKRDFTGMSVSEQRSLVMEQVRVFTQESGLFCFRDYWENPARWAATLEPVAYVGNNMLTKCGVLFSLFGATLAIVGSDYHRESLWKDVQTLKMRGCFCLTELGHGSDARSIETVAVLCAETKEFILNTPSDSAQKYWIGGLALHCSHGIVFAQLFVDGVNEGVHAFLVRLRDENNNVVSGVHIMDCGAKSGLNGV</sequence>
<organism evidence="2">
    <name type="scientific">Spongospora subterranea</name>
    <dbReference type="NCBI Taxonomy" id="70186"/>
    <lineage>
        <taxon>Eukaryota</taxon>
        <taxon>Sar</taxon>
        <taxon>Rhizaria</taxon>
        <taxon>Endomyxa</taxon>
        <taxon>Phytomyxea</taxon>
        <taxon>Plasmodiophorida</taxon>
        <taxon>Plasmodiophoridae</taxon>
        <taxon>Spongospora</taxon>
    </lineage>
</organism>
<dbReference type="SUPFAM" id="SSF56645">
    <property type="entry name" value="Acyl-CoA dehydrogenase NM domain-like"/>
    <property type="match status" value="1"/>
</dbReference>
<name>A0A0H5QJI9_9EUKA</name>
<dbReference type="GO" id="GO:0071949">
    <property type="term" value="F:FAD binding"/>
    <property type="evidence" value="ECO:0007669"/>
    <property type="project" value="InterPro"/>
</dbReference>
<accession>A0A0H5QJI9</accession>
<feature type="domain" description="Acyl-CoA oxidase/dehydrogenase middle" evidence="1">
    <location>
        <begin position="154"/>
        <end position="252"/>
    </location>
</feature>
<protein>
    <recommendedName>
        <fullName evidence="1">Acyl-CoA oxidase/dehydrogenase middle domain-containing protein</fullName>
    </recommendedName>
</protein>
<dbReference type="AlphaFoldDB" id="A0A0H5QJI9"/>